<dbReference type="RefSeq" id="WP_340356278.1">
    <property type="nucleotide sequence ID" value="NZ_JBBKZU010000003.1"/>
</dbReference>
<evidence type="ECO:0000313" key="3">
    <source>
        <dbReference type="Proteomes" id="UP001365846"/>
    </source>
</evidence>
<name>A0ABU8VBC6_9BURK</name>
<organism evidence="2 3">
    <name type="scientific">Variovorax ureilyticus</name>
    <dbReference type="NCBI Taxonomy" id="1836198"/>
    <lineage>
        <taxon>Bacteria</taxon>
        <taxon>Pseudomonadati</taxon>
        <taxon>Pseudomonadota</taxon>
        <taxon>Betaproteobacteria</taxon>
        <taxon>Burkholderiales</taxon>
        <taxon>Comamonadaceae</taxon>
        <taxon>Variovorax</taxon>
    </lineage>
</organism>
<keyword evidence="3" id="KW-1185">Reference proteome</keyword>
<feature type="region of interest" description="Disordered" evidence="1">
    <location>
        <begin position="35"/>
        <end position="57"/>
    </location>
</feature>
<proteinExistence type="predicted"/>
<reference evidence="2 3" key="1">
    <citation type="submission" date="2024-03" db="EMBL/GenBank/DDBJ databases">
        <title>Novel species of the genus Variovorax.</title>
        <authorList>
            <person name="Liu Q."/>
            <person name="Xin Y.-H."/>
        </authorList>
    </citation>
    <scope>NUCLEOTIDE SEQUENCE [LARGE SCALE GENOMIC DNA]</scope>
    <source>
        <strain evidence="2 3">KACC 18899</strain>
    </source>
</reference>
<feature type="compositionally biased region" description="Polar residues" evidence="1">
    <location>
        <begin position="44"/>
        <end position="57"/>
    </location>
</feature>
<comment type="caution">
    <text evidence="2">The sequence shown here is derived from an EMBL/GenBank/DDBJ whole genome shotgun (WGS) entry which is preliminary data.</text>
</comment>
<evidence type="ECO:0000313" key="2">
    <source>
        <dbReference type="EMBL" id="MEJ8810959.1"/>
    </source>
</evidence>
<feature type="compositionally biased region" description="Basic and acidic residues" evidence="1">
    <location>
        <begin position="1"/>
        <end position="14"/>
    </location>
</feature>
<gene>
    <name evidence="2" type="ORF">WKW77_07745</name>
</gene>
<feature type="region of interest" description="Disordered" evidence="1">
    <location>
        <begin position="1"/>
        <end position="23"/>
    </location>
</feature>
<protein>
    <submittedName>
        <fullName evidence="2">Uncharacterized protein</fullName>
    </submittedName>
</protein>
<evidence type="ECO:0000256" key="1">
    <source>
        <dbReference type="SAM" id="MobiDB-lite"/>
    </source>
</evidence>
<sequence>MRKSNDQRAARDDMAGVFEDPQTRHREIELHLPHRASPMLGEHSATNWASTNGNCRP</sequence>
<dbReference type="EMBL" id="JBBKZU010000003">
    <property type="protein sequence ID" value="MEJ8810959.1"/>
    <property type="molecule type" value="Genomic_DNA"/>
</dbReference>
<accession>A0ABU8VBC6</accession>
<dbReference type="Proteomes" id="UP001365846">
    <property type="component" value="Unassembled WGS sequence"/>
</dbReference>